<proteinExistence type="predicted"/>
<feature type="signal peptide" evidence="2">
    <location>
        <begin position="1"/>
        <end position="17"/>
    </location>
</feature>
<feature type="compositionally biased region" description="Basic and acidic residues" evidence="1">
    <location>
        <begin position="146"/>
        <end position="161"/>
    </location>
</feature>
<feature type="compositionally biased region" description="Basic and acidic residues" evidence="1">
    <location>
        <begin position="119"/>
        <end position="138"/>
    </location>
</feature>
<dbReference type="Proteomes" id="UP000271241">
    <property type="component" value="Unassembled WGS sequence"/>
</dbReference>
<feature type="region of interest" description="Disordered" evidence="1">
    <location>
        <begin position="37"/>
        <end position="57"/>
    </location>
</feature>
<evidence type="ECO:0000313" key="3">
    <source>
        <dbReference type="EMBL" id="RKP09259.1"/>
    </source>
</evidence>
<organism evidence="3 4">
    <name type="scientific">Thamnocephalis sphaerospora</name>
    <dbReference type="NCBI Taxonomy" id="78915"/>
    <lineage>
        <taxon>Eukaryota</taxon>
        <taxon>Fungi</taxon>
        <taxon>Fungi incertae sedis</taxon>
        <taxon>Zoopagomycota</taxon>
        <taxon>Zoopagomycotina</taxon>
        <taxon>Zoopagomycetes</taxon>
        <taxon>Zoopagales</taxon>
        <taxon>Sigmoideomycetaceae</taxon>
        <taxon>Thamnocephalis</taxon>
    </lineage>
</organism>
<gene>
    <name evidence="3" type="ORF">THASP1DRAFT_28937</name>
</gene>
<dbReference type="AlphaFoldDB" id="A0A4V1IWZ3"/>
<evidence type="ECO:0000256" key="2">
    <source>
        <dbReference type="SAM" id="SignalP"/>
    </source>
</evidence>
<accession>A0A4V1IWZ3</accession>
<keyword evidence="4" id="KW-1185">Reference proteome</keyword>
<dbReference type="EMBL" id="KZ992527">
    <property type="protein sequence ID" value="RKP09259.1"/>
    <property type="molecule type" value="Genomic_DNA"/>
</dbReference>
<feature type="region of interest" description="Disordered" evidence="1">
    <location>
        <begin position="119"/>
        <end position="162"/>
    </location>
</feature>
<sequence>MKTIFCACVFLATGVFALPLFDSNTSILKELLGRFTNQGKDSNANGPPKVPKKGELTEEQIREQERAEEIYRAITQGHLPMKTLLNSNLASMNMKNSLIDELLPKLGRRSNDYADYLESEHDDTKCADGDNLDDHERDFESEDEYDQSKENDFRDDSEAKSDGVNTVENCVEWEVAGEGAFGQRVCKSSSQSAFAESFNPNFPFVGRR</sequence>
<name>A0A4V1IWZ3_9FUNG</name>
<feature type="chain" id="PRO_5020292637" evidence="2">
    <location>
        <begin position="18"/>
        <end position="208"/>
    </location>
</feature>
<protein>
    <submittedName>
        <fullName evidence="3">Uncharacterized protein</fullName>
    </submittedName>
</protein>
<evidence type="ECO:0000256" key="1">
    <source>
        <dbReference type="SAM" id="MobiDB-lite"/>
    </source>
</evidence>
<keyword evidence="2" id="KW-0732">Signal</keyword>
<reference evidence="4" key="1">
    <citation type="journal article" date="2018" name="Nat. Microbiol.">
        <title>Leveraging single-cell genomics to expand the fungal tree of life.</title>
        <authorList>
            <person name="Ahrendt S.R."/>
            <person name="Quandt C.A."/>
            <person name="Ciobanu D."/>
            <person name="Clum A."/>
            <person name="Salamov A."/>
            <person name="Andreopoulos B."/>
            <person name="Cheng J.F."/>
            <person name="Woyke T."/>
            <person name="Pelin A."/>
            <person name="Henrissat B."/>
            <person name="Reynolds N.K."/>
            <person name="Benny G.L."/>
            <person name="Smith M.E."/>
            <person name="James T.Y."/>
            <person name="Grigoriev I.V."/>
        </authorList>
    </citation>
    <scope>NUCLEOTIDE SEQUENCE [LARGE SCALE GENOMIC DNA]</scope>
    <source>
        <strain evidence="4">RSA 1356</strain>
    </source>
</reference>
<evidence type="ECO:0000313" key="4">
    <source>
        <dbReference type="Proteomes" id="UP000271241"/>
    </source>
</evidence>